<comment type="caution">
    <text evidence="1">The sequence shown here is derived from an EMBL/GenBank/DDBJ whole genome shotgun (WGS) entry which is preliminary data.</text>
</comment>
<dbReference type="EMBL" id="BMMU01000033">
    <property type="protein sequence ID" value="GGJ62134.1"/>
    <property type="molecule type" value="Genomic_DNA"/>
</dbReference>
<organism evidence="1 2">
    <name type="scientific">Streptomyces lacrimifluminis</name>
    <dbReference type="NCBI Taxonomy" id="1500077"/>
    <lineage>
        <taxon>Bacteria</taxon>
        <taxon>Bacillati</taxon>
        <taxon>Actinomycetota</taxon>
        <taxon>Actinomycetes</taxon>
        <taxon>Kitasatosporales</taxon>
        <taxon>Streptomycetaceae</taxon>
        <taxon>Streptomyces</taxon>
    </lineage>
</organism>
<sequence>MGSSEQGCRATNEIVAEECTEAQLETAAKKGFSAEVRISNGIATTITDDH</sequence>
<gene>
    <name evidence="1" type="ORF">GCM10012282_69170</name>
</gene>
<accession>A0A917UJA1</accession>
<dbReference type="AlphaFoldDB" id="A0A917UJA1"/>
<proteinExistence type="predicted"/>
<dbReference type="RefSeq" id="WP_189151381.1">
    <property type="nucleotide sequence ID" value="NZ_BAABER010000035.1"/>
</dbReference>
<reference evidence="1" key="1">
    <citation type="journal article" date="2014" name="Int. J. Syst. Evol. Microbiol.">
        <title>Complete genome sequence of Corynebacterium casei LMG S-19264T (=DSM 44701T), isolated from a smear-ripened cheese.</title>
        <authorList>
            <consortium name="US DOE Joint Genome Institute (JGI-PGF)"/>
            <person name="Walter F."/>
            <person name="Albersmeier A."/>
            <person name="Kalinowski J."/>
            <person name="Ruckert C."/>
        </authorList>
    </citation>
    <scope>NUCLEOTIDE SEQUENCE</scope>
    <source>
        <strain evidence="1">CGMCC 4.7272</strain>
    </source>
</reference>
<dbReference type="Proteomes" id="UP000625682">
    <property type="component" value="Unassembled WGS sequence"/>
</dbReference>
<evidence type="ECO:0000313" key="2">
    <source>
        <dbReference type="Proteomes" id="UP000625682"/>
    </source>
</evidence>
<keyword evidence="2" id="KW-1185">Reference proteome</keyword>
<evidence type="ECO:0000313" key="1">
    <source>
        <dbReference type="EMBL" id="GGJ62134.1"/>
    </source>
</evidence>
<protein>
    <submittedName>
        <fullName evidence="1">Uncharacterized protein</fullName>
    </submittedName>
</protein>
<name>A0A917UJA1_9ACTN</name>
<reference evidence="1" key="2">
    <citation type="submission" date="2020-09" db="EMBL/GenBank/DDBJ databases">
        <authorList>
            <person name="Sun Q."/>
            <person name="Zhou Y."/>
        </authorList>
    </citation>
    <scope>NUCLEOTIDE SEQUENCE</scope>
    <source>
        <strain evidence="1">CGMCC 4.7272</strain>
    </source>
</reference>